<evidence type="ECO:0000313" key="2">
    <source>
        <dbReference type="EnsemblMetazoa" id="ACUA013415-PA"/>
    </source>
</evidence>
<evidence type="ECO:0000313" key="3">
    <source>
        <dbReference type="Proteomes" id="UP000075883"/>
    </source>
</evidence>
<dbReference type="VEuPathDB" id="VectorBase:ACUA013415"/>
<dbReference type="EnsemblMetazoa" id="ACUA013415-RA">
    <property type="protein sequence ID" value="ACUA013415-PA"/>
    <property type="gene ID" value="ACUA013415"/>
</dbReference>
<name>A0A182MAD6_9DIPT</name>
<sequence length="116" mass="13205">MKRDRIWWGWKAPVLLLTLFGAHLQLAGGQDVNVTVAEEGTNESINISFDRLILLEEKLTVFDIKRIASGWSTVRPRLSGQCGDQMTQYLQGLQTEKLWALKKVVICITPRRIVPE</sequence>
<feature type="chain" id="PRO_5008128147" evidence="1">
    <location>
        <begin position="30"/>
        <end position="116"/>
    </location>
</feature>
<dbReference type="Proteomes" id="UP000075883">
    <property type="component" value="Unassembled WGS sequence"/>
</dbReference>
<organism evidence="2 3">
    <name type="scientific">Anopheles culicifacies</name>
    <dbReference type="NCBI Taxonomy" id="139723"/>
    <lineage>
        <taxon>Eukaryota</taxon>
        <taxon>Metazoa</taxon>
        <taxon>Ecdysozoa</taxon>
        <taxon>Arthropoda</taxon>
        <taxon>Hexapoda</taxon>
        <taxon>Insecta</taxon>
        <taxon>Pterygota</taxon>
        <taxon>Neoptera</taxon>
        <taxon>Endopterygota</taxon>
        <taxon>Diptera</taxon>
        <taxon>Nematocera</taxon>
        <taxon>Culicoidea</taxon>
        <taxon>Culicidae</taxon>
        <taxon>Anophelinae</taxon>
        <taxon>Anopheles</taxon>
        <taxon>culicifacies species complex</taxon>
    </lineage>
</organism>
<reference evidence="2" key="2">
    <citation type="submission" date="2020-05" db="UniProtKB">
        <authorList>
            <consortium name="EnsemblMetazoa"/>
        </authorList>
    </citation>
    <scope>IDENTIFICATION</scope>
    <source>
        <strain evidence="2">A-37</strain>
    </source>
</reference>
<dbReference type="EMBL" id="AXCM01004179">
    <property type="status" value="NOT_ANNOTATED_CDS"/>
    <property type="molecule type" value="Genomic_DNA"/>
</dbReference>
<keyword evidence="1" id="KW-0732">Signal</keyword>
<keyword evidence="3" id="KW-1185">Reference proteome</keyword>
<protein>
    <submittedName>
        <fullName evidence="2">Uncharacterized protein</fullName>
    </submittedName>
</protein>
<feature type="signal peptide" evidence="1">
    <location>
        <begin position="1"/>
        <end position="29"/>
    </location>
</feature>
<evidence type="ECO:0000256" key="1">
    <source>
        <dbReference type="SAM" id="SignalP"/>
    </source>
</evidence>
<proteinExistence type="predicted"/>
<reference evidence="3" key="1">
    <citation type="submission" date="2013-09" db="EMBL/GenBank/DDBJ databases">
        <title>The Genome Sequence of Anopheles culicifacies species A.</title>
        <authorList>
            <consortium name="The Broad Institute Genomics Platform"/>
            <person name="Neafsey D.E."/>
            <person name="Besansky N."/>
            <person name="Howell P."/>
            <person name="Walton C."/>
            <person name="Young S.K."/>
            <person name="Zeng Q."/>
            <person name="Gargeya S."/>
            <person name="Fitzgerald M."/>
            <person name="Haas B."/>
            <person name="Abouelleil A."/>
            <person name="Allen A.W."/>
            <person name="Alvarado L."/>
            <person name="Arachchi H.M."/>
            <person name="Berlin A.M."/>
            <person name="Chapman S.B."/>
            <person name="Gainer-Dewar J."/>
            <person name="Goldberg J."/>
            <person name="Griggs A."/>
            <person name="Gujja S."/>
            <person name="Hansen M."/>
            <person name="Howarth C."/>
            <person name="Imamovic A."/>
            <person name="Ireland A."/>
            <person name="Larimer J."/>
            <person name="McCowan C."/>
            <person name="Murphy C."/>
            <person name="Pearson M."/>
            <person name="Poon T.W."/>
            <person name="Priest M."/>
            <person name="Roberts A."/>
            <person name="Saif S."/>
            <person name="Shea T."/>
            <person name="Sisk P."/>
            <person name="Sykes S."/>
            <person name="Wortman J."/>
            <person name="Nusbaum C."/>
            <person name="Birren B."/>
        </authorList>
    </citation>
    <scope>NUCLEOTIDE SEQUENCE [LARGE SCALE GENOMIC DNA]</scope>
    <source>
        <strain evidence="3">A-37</strain>
    </source>
</reference>
<accession>A0A182MAD6</accession>
<dbReference type="AlphaFoldDB" id="A0A182MAD6"/>